<evidence type="ECO:0000259" key="1">
    <source>
        <dbReference type="Pfam" id="PF16363"/>
    </source>
</evidence>
<reference evidence="2 3" key="1">
    <citation type="submission" date="2019-11" db="EMBL/GenBank/DDBJ databases">
        <title>Draft genome sequences of five Paenibacillus species of dairy origin.</title>
        <authorList>
            <person name="Olajide A.M."/>
            <person name="Chen S."/>
            <person name="Lapointe G."/>
        </authorList>
    </citation>
    <scope>NUCLEOTIDE SEQUENCE [LARGE SCALE GENOMIC DNA]</scope>
    <source>
        <strain evidence="2 3">2CS3</strain>
    </source>
</reference>
<evidence type="ECO:0000313" key="3">
    <source>
        <dbReference type="Proteomes" id="UP000450917"/>
    </source>
</evidence>
<comment type="caution">
    <text evidence="2">The sequence shown here is derived from an EMBL/GenBank/DDBJ whole genome shotgun (WGS) entry which is preliminary data.</text>
</comment>
<dbReference type="Proteomes" id="UP000450917">
    <property type="component" value="Unassembled WGS sequence"/>
</dbReference>
<dbReference type="InterPro" id="IPR013445">
    <property type="entry name" value="CDP_4_6_deHydtase"/>
</dbReference>
<proteinExistence type="predicted"/>
<feature type="domain" description="NAD(P)-binding" evidence="1">
    <location>
        <begin position="13"/>
        <end position="321"/>
    </location>
</feature>
<protein>
    <submittedName>
        <fullName evidence="2">CDP-glucose 4,6-dehydratase</fullName>
        <ecNumber evidence="2">4.2.1.45</ecNumber>
    </submittedName>
</protein>
<accession>A0A7X2ZCK2</accession>
<dbReference type="SUPFAM" id="SSF51735">
    <property type="entry name" value="NAD(P)-binding Rossmann-fold domains"/>
    <property type="match status" value="1"/>
</dbReference>
<dbReference type="GO" id="GO:0047733">
    <property type="term" value="F:CDP-glucose 4,6-dehydratase activity"/>
    <property type="evidence" value="ECO:0007669"/>
    <property type="project" value="UniProtKB-EC"/>
</dbReference>
<dbReference type="RefSeq" id="WP_127609059.1">
    <property type="nucleotide sequence ID" value="NZ_JARTHJ010000179.1"/>
</dbReference>
<name>A0A7X2ZCK2_9BACL</name>
<dbReference type="Pfam" id="PF16363">
    <property type="entry name" value="GDP_Man_Dehyd"/>
    <property type="match status" value="1"/>
</dbReference>
<dbReference type="Gene3D" id="3.90.25.10">
    <property type="entry name" value="UDP-galactose 4-epimerase, domain 1"/>
    <property type="match status" value="1"/>
</dbReference>
<dbReference type="InterPro" id="IPR016040">
    <property type="entry name" value="NAD(P)-bd_dom"/>
</dbReference>
<dbReference type="EMBL" id="WNZX01000015">
    <property type="protein sequence ID" value="MUG72479.1"/>
    <property type="molecule type" value="Genomic_DNA"/>
</dbReference>
<sequence>MLDKQFWNGRRVLVTGHTGFKGSWLSILLLSLGADVMGYSKQPAAEPNMFNVCRLNALIPTVIGDIADNDLLRNTIQSFEPEVVIHMAAQPLVRESYINTLETYSVNIMGTVNLLEILKTSNHLKVILNVTTDKCYENKEWVWGYREVDALGGHDPYSASKACSDLITTSYRKSFFAERGIGVATVRAGNVIGGGDWSTDRLIPDSIKALIKGTKIIIRKPHAVRPWQHVLEPLFGYLLLAEKLYKDDHKYSGAWNFGPRDSDVISVENVVRKLSEKWGSGSFEIQNDIELHEATNLKLDCSKASIILDWTPVWEIDKALDKVVNWTTAWIEGKDMHTYTLSQINEYLMGRNKTN</sequence>
<dbReference type="EC" id="4.2.1.45" evidence="2"/>
<dbReference type="InterPro" id="IPR036291">
    <property type="entry name" value="NAD(P)-bd_dom_sf"/>
</dbReference>
<dbReference type="NCBIfam" id="TIGR02622">
    <property type="entry name" value="CDP_4_6_dhtase"/>
    <property type="match status" value="1"/>
</dbReference>
<dbReference type="PANTHER" id="PTHR43000">
    <property type="entry name" value="DTDP-D-GLUCOSE 4,6-DEHYDRATASE-RELATED"/>
    <property type="match status" value="1"/>
</dbReference>
<organism evidence="2 3">
    <name type="scientific">Paenibacillus validus</name>
    <dbReference type="NCBI Taxonomy" id="44253"/>
    <lineage>
        <taxon>Bacteria</taxon>
        <taxon>Bacillati</taxon>
        <taxon>Bacillota</taxon>
        <taxon>Bacilli</taxon>
        <taxon>Bacillales</taxon>
        <taxon>Paenibacillaceae</taxon>
        <taxon>Paenibacillus</taxon>
    </lineage>
</organism>
<keyword evidence="2" id="KW-0456">Lyase</keyword>
<gene>
    <name evidence="2" type="primary">rfbG</name>
    <name evidence="2" type="ORF">GNP93_17565</name>
</gene>
<keyword evidence="3" id="KW-1185">Reference proteome</keyword>
<dbReference type="AlphaFoldDB" id="A0A7X2ZCK2"/>
<evidence type="ECO:0000313" key="2">
    <source>
        <dbReference type="EMBL" id="MUG72479.1"/>
    </source>
</evidence>
<dbReference type="Gene3D" id="3.40.50.720">
    <property type="entry name" value="NAD(P)-binding Rossmann-like Domain"/>
    <property type="match status" value="1"/>
</dbReference>
<dbReference type="CDD" id="cd05252">
    <property type="entry name" value="CDP_GD_SDR_e"/>
    <property type="match status" value="1"/>
</dbReference>